<dbReference type="PANTHER" id="PTHR48079">
    <property type="entry name" value="PROTEIN YEEZ"/>
    <property type="match status" value="1"/>
</dbReference>
<dbReference type="InterPro" id="IPR036291">
    <property type="entry name" value="NAD(P)-bd_dom_sf"/>
</dbReference>
<dbReference type="InterPro" id="IPR001509">
    <property type="entry name" value="Epimerase_deHydtase"/>
</dbReference>
<feature type="region of interest" description="Disordered" evidence="1">
    <location>
        <begin position="121"/>
        <end position="144"/>
    </location>
</feature>
<dbReference type="Gene3D" id="3.40.50.720">
    <property type="entry name" value="NAD(P)-binding Rossmann-like Domain"/>
    <property type="match status" value="1"/>
</dbReference>
<organism evidence="3 4">
    <name type="scientific">Blastopirellula marina DSM 3645</name>
    <dbReference type="NCBI Taxonomy" id="314230"/>
    <lineage>
        <taxon>Bacteria</taxon>
        <taxon>Pseudomonadati</taxon>
        <taxon>Planctomycetota</taxon>
        <taxon>Planctomycetia</taxon>
        <taxon>Pirellulales</taxon>
        <taxon>Pirellulaceae</taxon>
        <taxon>Blastopirellula</taxon>
    </lineage>
</organism>
<gene>
    <name evidence="3" type="ORF">DSM3645_09787</name>
</gene>
<sequence>MAKYFVTGATGFIGRYLCRRLVADGHSLRCAVRQTSATEPLEQLGVELVEVDLSNPHDLEQAIEGCEAIFHVAGLICATAPEKLFHVNRDGTRRIVEAAAAQTNPPTVLYISSLAAVGPSRTEHKKRPDHFPKPVSNYGRSKRAGERQAELVADRVPITIVRPSIVFGGENREMLPMFQAIHRFGVHPMPSAELRLSLIHVDDLIELMLIALAAGMRIRARREANAKYDGVGYYFAADEDQPTYEELGGLLGQALGVDNVRTQEMPKLALWTTATLSELAGNAIGHPSILNRDKIREATAGDWICDITNTQEQLGFSPARSLQDRLRQTADWYREAGWL</sequence>
<dbReference type="GO" id="GO:0004029">
    <property type="term" value="F:aldehyde dehydrogenase (NAD+) activity"/>
    <property type="evidence" value="ECO:0007669"/>
    <property type="project" value="TreeGrafter"/>
</dbReference>
<dbReference type="Proteomes" id="UP000004358">
    <property type="component" value="Unassembled WGS sequence"/>
</dbReference>
<dbReference type="GO" id="GO:0005737">
    <property type="term" value="C:cytoplasm"/>
    <property type="evidence" value="ECO:0007669"/>
    <property type="project" value="TreeGrafter"/>
</dbReference>
<keyword evidence="3" id="KW-0413">Isomerase</keyword>
<reference evidence="3 4" key="1">
    <citation type="submission" date="2006-02" db="EMBL/GenBank/DDBJ databases">
        <authorList>
            <person name="Amann R."/>
            <person name="Ferriera S."/>
            <person name="Johnson J."/>
            <person name="Kravitz S."/>
            <person name="Halpern A."/>
            <person name="Remington K."/>
            <person name="Beeson K."/>
            <person name="Tran B."/>
            <person name="Rogers Y.-H."/>
            <person name="Friedman R."/>
            <person name="Venter J.C."/>
        </authorList>
    </citation>
    <scope>NUCLEOTIDE SEQUENCE [LARGE SCALE GENOMIC DNA]</scope>
    <source>
        <strain evidence="3 4">DSM 3645</strain>
    </source>
</reference>
<evidence type="ECO:0000256" key="1">
    <source>
        <dbReference type="SAM" id="MobiDB-lite"/>
    </source>
</evidence>
<comment type="caution">
    <text evidence="3">The sequence shown here is derived from an EMBL/GenBank/DDBJ whole genome shotgun (WGS) entry which is preliminary data.</text>
</comment>
<dbReference type="SUPFAM" id="SSF51735">
    <property type="entry name" value="NAD(P)-binding Rossmann-fold domains"/>
    <property type="match status" value="1"/>
</dbReference>
<dbReference type="AlphaFoldDB" id="A3ZLP8"/>
<proteinExistence type="predicted"/>
<dbReference type="Pfam" id="PF01370">
    <property type="entry name" value="Epimerase"/>
    <property type="match status" value="1"/>
</dbReference>
<dbReference type="EMBL" id="AANZ01000001">
    <property type="protein sequence ID" value="EAQ82681.1"/>
    <property type="molecule type" value="Genomic_DNA"/>
</dbReference>
<name>A3ZLP8_9BACT</name>
<evidence type="ECO:0000313" key="4">
    <source>
        <dbReference type="Proteomes" id="UP000004358"/>
    </source>
</evidence>
<evidence type="ECO:0000313" key="3">
    <source>
        <dbReference type="EMBL" id="EAQ82681.1"/>
    </source>
</evidence>
<dbReference type="STRING" id="314230.DSM3645_09787"/>
<protein>
    <submittedName>
        <fullName evidence="3">NAD-dependent epimerase/dehydratase family protein/3-betahydroxysteroid dehydrogenase/isomerase family protein</fullName>
    </submittedName>
</protein>
<dbReference type="HOGENOM" id="CLU_007383_6_1_0"/>
<evidence type="ECO:0000259" key="2">
    <source>
        <dbReference type="Pfam" id="PF01370"/>
    </source>
</evidence>
<feature type="domain" description="NAD-dependent epimerase/dehydratase" evidence="2">
    <location>
        <begin position="5"/>
        <end position="217"/>
    </location>
</feature>
<dbReference type="RefSeq" id="WP_002655551.1">
    <property type="nucleotide sequence ID" value="NZ_CH672377.1"/>
</dbReference>
<dbReference type="PANTHER" id="PTHR48079:SF6">
    <property type="entry name" value="NAD(P)-BINDING DOMAIN-CONTAINING PROTEIN-RELATED"/>
    <property type="match status" value="1"/>
</dbReference>
<dbReference type="eggNOG" id="COG0451">
    <property type="taxonomic scope" value="Bacteria"/>
</dbReference>
<dbReference type="InterPro" id="IPR051783">
    <property type="entry name" value="NAD(P)-dependent_oxidoreduct"/>
</dbReference>
<dbReference type="GO" id="GO:0016853">
    <property type="term" value="F:isomerase activity"/>
    <property type="evidence" value="ECO:0007669"/>
    <property type="project" value="UniProtKB-KW"/>
</dbReference>
<accession>A3ZLP8</accession>
<dbReference type="OrthoDB" id="9811743at2"/>